<dbReference type="Gene3D" id="3.20.20.100">
    <property type="entry name" value="NADP-dependent oxidoreductase domain"/>
    <property type="match status" value="1"/>
</dbReference>
<evidence type="ECO:0000256" key="3">
    <source>
        <dbReference type="ARBA" id="ARBA00023002"/>
    </source>
</evidence>
<dbReference type="RefSeq" id="XP_001030488.2">
    <property type="nucleotide sequence ID" value="XM_001030488.2"/>
</dbReference>
<gene>
    <name evidence="5" type="ORF">TTHERM_01080330</name>
</gene>
<evidence type="ECO:0000256" key="2">
    <source>
        <dbReference type="ARBA" id="ARBA00022857"/>
    </source>
</evidence>
<dbReference type="FunCoup" id="Q22C37">
    <property type="interactions" value="29"/>
</dbReference>
<feature type="domain" description="NADP-dependent oxidoreductase" evidence="4">
    <location>
        <begin position="17"/>
        <end position="330"/>
    </location>
</feature>
<keyword evidence="3" id="KW-0560">Oxidoreductase</keyword>
<evidence type="ECO:0000313" key="6">
    <source>
        <dbReference type="Proteomes" id="UP000009168"/>
    </source>
</evidence>
<dbReference type="AlphaFoldDB" id="Q22C37"/>
<organism evidence="5 6">
    <name type="scientific">Tetrahymena thermophila (strain SB210)</name>
    <dbReference type="NCBI Taxonomy" id="312017"/>
    <lineage>
        <taxon>Eukaryota</taxon>
        <taxon>Sar</taxon>
        <taxon>Alveolata</taxon>
        <taxon>Ciliophora</taxon>
        <taxon>Intramacronucleata</taxon>
        <taxon>Oligohymenophorea</taxon>
        <taxon>Hymenostomatida</taxon>
        <taxon>Tetrahymenina</taxon>
        <taxon>Tetrahymenidae</taxon>
        <taxon>Tetrahymena</taxon>
    </lineage>
</organism>
<dbReference type="KEGG" id="tet:TTHERM_01080330"/>
<dbReference type="Pfam" id="PF00248">
    <property type="entry name" value="Aldo_ket_red"/>
    <property type="match status" value="1"/>
</dbReference>
<dbReference type="PANTHER" id="PTHR43150">
    <property type="entry name" value="HYPERKINETIC, ISOFORM M"/>
    <property type="match status" value="1"/>
</dbReference>
<accession>Q22C37</accession>
<dbReference type="GeneID" id="7845411"/>
<keyword evidence="2" id="KW-0521">NADP</keyword>
<name>Q22C37_TETTS</name>
<dbReference type="InterPro" id="IPR023210">
    <property type="entry name" value="NADP_OxRdtase_dom"/>
</dbReference>
<dbReference type="SUPFAM" id="SSF51430">
    <property type="entry name" value="NAD(P)-linked oxidoreductase"/>
    <property type="match status" value="1"/>
</dbReference>
<dbReference type="EMBL" id="GG662470">
    <property type="protein sequence ID" value="EAR82825.2"/>
    <property type="molecule type" value="Genomic_DNA"/>
</dbReference>
<evidence type="ECO:0000259" key="4">
    <source>
        <dbReference type="Pfam" id="PF00248"/>
    </source>
</evidence>
<proteinExistence type="inferred from homology"/>
<dbReference type="PRINTS" id="PR01577">
    <property type="entry name" value="KCNABCHANNEL"/>
</dbReference>
<dbReference type="PANTHER" id="PTHR43150:SF2">
    <property type="entry name" value="HYPERKINETIC, ISOFORM M"/>
    <property type="match status" value="1"/>
</dbReference>
<dbReference type="InterPro" id="IPR005399">
    <property type="entry name" value="K_chnl_volt-dep_bsu_KCNAB-rel"/>
</dbReference>
<evidence type="ECO:0000313" key="5">
    <source>
        <dbReference type="EMBL" id="EAR82825.2"/>
    </source>
</evidence>
<comment type="similarity">
    <text evidence="1">Belongs to the shaker potassium channel beta subunit family.</text>
</comment>
<dbReference type="InParanoid" id="Q22C37"/>
<dbReference type="OrthoDB" id="2310150at2759"/>
<sequence length="350" mass="40205">MEYRLLGNTGLKVSVISFGNWLNSNNPDWQERTNLHVKKAWDLGINFFDTAELYGFGEGEKQFGVALQALNVPREDLVVSTKIFWGTMWGDKKRVNQLGLNRKHIKEGVKNSLKRLQLDYVDIVFCHRYDHETPLEEVARAFTELIQEGYIHYWGTSEWTSSQIYELREVCAEKNLIKPSAEQPQYNMFVRQKFEADYARLFDKTRMGSTVWSPLAGGILTGKYNIGGIPSGARWETFNEDSYLKGVWESYFAADKKEKLIKLLTSLESLAKELGMTQAQLAMCWVIANKDVSTAITGCSRPEQLEETVKCVELYKKITPEVIKKVDEILDNTPDQGVDFKTFLPFPPRR</sequence>
<evidence type="ECO:0000256" key="1">
    <source>
        <dbReference type="ARBA" id="ARBA00006515"/>
    </source>
</evidence>
<protein>
    <submittedName>
        <fullName evidence="5">Aldo/keto reductase family oxidoreductase</fullName>
    </submittedName>
</protein>
<dbReference type="Proteomes" id="UP000009168">
    <property type="component" value="Unassembled WGS sequence"/>
</dbReference>
<keyword evidence="6" id="KW-1185">Reference proteome</keyword>
<reference evidence="6" key="1">
    <citation type="journal article" date="2006" name="PLoS Biol.">
        <title>Macronuclear genome sequence of the ciliate Tetrahymena thermophila, a model eukaryote.</title>
        <authorList>
            <person name="Eisen J.A."/>
            <person name="Coyne R.S."/>
            <person name="Wu M."/>
            <person name="Wu D."/>
            <person name="Thiagarajan M."/>
            <person name="Wortman J.R."/>
            <person name="Badger J.H."/>
            <person name="Ren Q."/>
            <person name="Amedeo P."/>
            <person name="Jones K.M."/>
            <person name="Tallon L.J."/>
            <person name="Delcher A.L."/>
            <person name="Salzberg S.L."/>
            <person name="Silva J.C."/>
            <person name="Haas B.J."/>
            <person name="Majoros W.H."/>
            <person name="Farzad M."/>
            <person name="Carlton J.M."/>
            <person name="Smith R.K. Jr."/>
            <person name="Garg J."/>
            <person name="Pearlman R.E."/>
            <person name="Karrer K.M."/>
            <person name="Sun L."/>
            <person name="Manning G."/>
            <person name="Elde N.C."/>
            <person name="Turkewitz A.P."/>
            <person name="Asai D.J."/>
            <person name="Wilkes D.E."/>
            <person name="Wang Y."/>
            <person name="Cai H."/>
            <person name="Collins K."/>
            <person name="Stewart B.A."/>
            <person name="Lee S.R."/>
            <person name="Wilamowska K."/>
            <person name="Weinberg Z."/>
            <person name="Ruzzo W.L."/>
            <person name="Wloga D."/>
            <person name="Gaertig J."/>
            <person name="Frankel J."/>
            <person name="Tsao C.-C."/>
            <person name="Gorovsky M.A."/>
            <person name="Keeling P.J."/>
            <person name="Waller R.F."/>
            <person name="Patron N.J."/>
            <person name="Cherry J.M."/>
            <person name="Stover N.A."/>
            <person name="Krieger C.J."/>
            <person name="del Toro C."/>
            <person name="Ryder H.F."/>
            <person name="Williamson S.C."/>
            <person name="Barbeau R.A."/>
            <person name="Hamilton E.P."/>
            <person name="Orias E."/>
        </authorList>
    </citation>
    <scope>NUCLEOTIDE SEQUENCE [LARGE SCALE GENOMIC DNA]</scope>
    <source>
        <strain evidence="6">SB210</strain>
    </source>
</reference>
<dbReference type="STRING" id="312017.Q22C37"/>
<dbReference type="HOGENOM" id="CLU_023205_16_4_1"/>
<dbReference type="GO" id="GO:0016491">
    <property type="term" value="F:oxidoreductase activity"/>
    <property type="evidence" value="ECO:0007669"/>
    <property type="project" value="UniProtKB-KW"/>
</dbReference>
<dbReference type="InterPro" id="IPR036812">
    <property type="entry name" value="NAD(P)_OxRdtase_dom_sf"/>
</dbReference>